<dbReference type="Gene3D" id="3.20.20.100">
    <property type="entry name" value="NADP-dependent oxidoreductase domain"/>
    <property type="match status" value="1"/>
</dbReference>
<keyword evidence="1 3" id="KW-0560">Oxidoreductase</keyword>
<dbReference type="PANTHER" id="PTHR43364:SF4">
    <property type="entry name" value="NAD(P)-LINKED OXIDOREDUCTASE SUPERFAMILY PROTEIN"/>
    <property type="match status" value="1"/>
</dbReference>
<dbReference type="EC" id="1.1.1.-" evidence="3"/>
<protein>
    <submittedName>
        <fullName evidence="3">Aldo/keto reductase</fullName>
        <ecNumber evidence="3">1.1.1.-</ecNumber>
    </submittedName>
</protein>
<dbReference type="InterPro" id="IPR036812">
    <property type="entry name" value="NAD(P)_OxRdtase_dom_sf"/>
</dbReference>
<evidence type="ECO:0000256" key="1">
    <source>
        <dbReference type="ARBA" id="ARBA00023002"/>
    </source>
</evidence>
<evidence type="ECO:0000313" key="3">
    <source>
        <dbReference type="EMBL" id="WOB10446.1"/>
    </source>
</evidence>
<dbReference type="GO" id="GO:0016491">
    <property type="term" value="F:oxidoreductase activity"/>
    <property type="evidence" value="ECO:0007669"/>
    <property type="project" value="UniProtKB-KW"/>
</dbReference>
<keyword evidence="4" id="KW-1185">Reference proteome</keyword>
<dbReference type="Proteomes" id="UP001303946">
    <property type="component" value="Chromosome"/>
</dbReference>
<dbReference type="Pfam" id="PF00248">
    <property type="entry name" value="Aldo_ket_red"/>
    <property type="match status" value="1"/>
</dbReference>
<accession>A0ABZ0D123</accession>
<sequence>MKYTRLGSTGLQVSRLCLGMMTYGTPEWRPWVLDEAASRPLVKKAVELGINFFDTADTYSAGESEVLTAKLLGEFCKRDEIVIATKVFFPVSMETKFGTHTSAQRVPLNTHGLSRKRIFHAIDASLKRLNTDYVDLYQIHRWDPHTPIEETMEALHDVVKAGKARYIGASSMWAWQFAKAQQVAKENGWTRFVSMQNHYNLAYREEEREMLPLCRDQGVAVIPWSPLARGFLAGNRARDDKTSGATERAKTDDLAQHLYYRDSDFATVDRLKAMATQRGVSAATLAYAWLLHQPGVSAPIIGASKLPQFDDAAAAVELHLSAEDLKQLGQGYEPHPILGHA</sequence>
<dbReference type="EMBL" id="CP136336">
    <property type="protein sequence ID" value="WOB10446.1"/>
    <property type="molecule type" value="Genomic_DNA"/>
</dbReference>
<evidence type="ECO:0000313" key="4">
    <source>
        <dbReference type="Proteomes" id="UP001303946"/>
    </source>
</evidence>
<dbReference type="InterPro" id="IPR050523">
    <property type="entry name" value="AKR_Detox_Biosynth"/>
</dbReference>
<feature type="domain" description="NADP-dependent oxidoreductase" evidence="2">
    <location>
        <begin position="15"/>
        <end position="328"/>
    </location>
</feature>
<dbReference type="RefSeq" id="WP_316703354.1">
    <property type="nucleotide sequence ID" value="NZ_CP136336.1"/>
</dbReference>
<evidence type="ECO:0000259" key="2">
    <source>
        <dbReference type="Pfam" id="PF00248"/>
    </source>
</evidence>
<dbReference type="PANTHER" id="PTHR43364">
    <property type="entry name" value="NADH-SPECIFIC METHYLGLYOXAL REDUCTASE-RELATED"/>
    <property type="match status" value="1"/>
</dbReference>
<dbReference type="SUPFAM" id="SSF51430">
    <property type="entry name" value="NAD(P)-linked oxidoreductase"/>
    <property type="match status" value="1"/>
</dbReference>
<dbReference type="InterPro" id="IPR023210">
    <property type="entry name" value="NADP_OxRdtase_dom"/>
</dbReference>
<proteinExistence type="predicted"/>
<gene>
    <name evidence="3" type="ORF">RXV79_10385</name>
</gene>
<organism evidence="3 4">
    <name type="scientific">Piscinibacter gummiphilus</name>
    <dbReference type="NCBI Taxonomy" id="946333"/>
    <lineage>
        <taxon>Bacteria</taxon>
        <taxon>Pseudomonadati</taxon>
        <taxon>Pseudomonadota</taxon>
        <taxon>Betaproteobacteria</taxon>
        <taxon>Burkholderiales</taxon>
        <taxon>Sphaerotilaceae</taxon>
        <taxon>Piscinibacter</taxon>
    </lineage>
</organism>
<reference evidence="3 4" key="1">
    <citation type="submission" date="2023-10" db="EMBL/GenBank/DDBJ databases">
        <title>Bacteria for the degradation of biodegradable plastic PBAT(Polybutylene adipate terephthalate).</title>
        <authorList>
            <person name="Weon H.-Y."/>
            <person name="Yeon J."/>
        </authorList>
    </citation>
    <scope>NUCLEOTIDE SEQUENCE [LARGE SCALE GENOMIC DNA]</scope>
    <source>
        <strain evidence="3 4">SBD 7-3</strain>
    </source>
</reference>
<name>A0ABZ0D123_9BURK</name>
<dbReference type="CDD" id="cd19079">
    <property type="entry name" value="AKR_EcYajO-like"/>
    <property type="match status" value="1"/>
</dbReference>